<dbReference type="Pfam" id="PF00430">
    <property type="entry name" value="ATP-synt_B"/>
    <property type="match status" value="1"/>
</dbReference>
<dbReference type="AlphaFoldDB" id="A0A3S3PG23"/>
<comment type="caution">
    <text evidence="16">The sequence shown here is derived from an EMBL/GenBank/DDBJ whole genome shotgun (WGS) entry which is preliminary data.</text>
</comment>
<proteinExistence type="inferred from homology"/>
<evidence type="ECO:0000256" key="5">
    <source>
        <dbReference type="ARBA" id="ARBA00022781"/>
    </source>
</evidence>
<evidence type="ECO:0000313" key="16">
    <source>
        <dbReference type="EMBL" id="RWR52569.1"/>
    </source>
</evidence>
<evidence type="ECO:0000256" key="9">
    <source>
        <dbReference type="ARBA" id="ARBA00023310"/>
    </source>
</evidence>
<protein>
    <recommendedName>
        <fullName evidence="13">ATP synthase subunit b</fullName>
    </recommendedName>
    <alternativeName>
        <fullName evidence="13">ATP synthase F(0) sector subunit b</fullName>
    </alternativeName>
    <alternativeName>
        <fullName evidence="13">ATPase subunit I</fullName>
    </alternativeName>
    <alternativeName>
        <fullName evidence="13">F-type ATPase subunit b</fullName>
        <shortName evidence="13">F-ATPase subunit b</shortName>
    </alternativeName>
</protein>
<evidence type="ECO:0000256" key="1">
    <source>
        <dbReference type="ARBA" id="ARBA00005513"/>
    </source>
</evidence>
<feature type="coiled-coil region" evidence="15">
    <location>
        <begin position="41"/>
        <end position="112"/>
    </location>
</feature>
<keyword evidence="17" id="KW-1185">Reference proteome</keyword>
<name>A0A3S3PG23_9RHOB</name>
<sequence>MSFDWVTFGFQLVNVLVLLAILQHFLFRPVADIIAKRQAETQEALRRAEAAELDAEAAERAAEAAKHQTEAARHDVLTAAQDEAEAQRKAILDAARTEAASLAQKAAEQAQAVVTGAAAETLARARDLAEVIARRAVSAQPVPPDGAGYAARLAQALAALPDDQCAAILAGANLRLAAPAPLSAAEQTAVRAALGLEKAGFELDQSLIAGLELRSDTGLVHNSLAHDLDQIARALTAEAAA</sequence>
<accession>A0A3S3PG23</accession>
<evidence type="ECO:0000313" key="17">
    <source>
        <dbReference type="Proteomes" id="UP000288071"/>
    </source>
</evidence>
<evidence type="ECO:0000256" key="13">
    <source>
        <dbReference type="HAMAP-Rule" id="MF_01398"/>
    </source>
</evidence>
<evidence type="ECO:0000256" key="3">
    <source>
        <dbReference type="ARBA" id="ARBA00022547"/>
    </source>
</evidence>
<evidence type="ECO:0000256" key="8">
    <source>
        <dbReference type="ARBA" id="ARBA00023136"/>
    </source>
</evidence>
<keyword evidence="7 13" id="KW-0406">Ion transport</keyword>
<reference evidence="17" key="2">
    <citation type="submission" date="2019-01" db="EMBL/GenBank/DDBJ databases">
        <title>Sinorhodobacter populi sp. nov. isolated from the symptomatic bark tissue of Populus euramericana canker.</title>
        <authorList>
            <person name="Li Y."/>
        </authorList>
    </citation>
    <scope>NUCLEOTIDE SEQUENCE [LARGE SCALE GENOMIC DNA]</scope>
    <source>
        <strain evidence="17">CGMCC 1.12963</strain>
    </source>
</reference>
<dbReference type="EMBL" id="SAVA01000004">
    <property type="protein sequence ID" value="RWR52569.1"/>
    <property type="molecule type" value="Genomic_DNA"/>
</dbReference>
<keyword evidence="6 13" id="KW-1133">Transmembrane helix</keyword>
<evidence type="ECO:0000256" key="14">
    <source>
        <dbReference type="RuleBase" id="RU003848"/>
    </source>
</evidence>
<comment type="subunit">
    <text evidence="13">F-type ATPases have 2 components, F(1) - the catalytic core - and F(0) - the membrane proton channel. F(1) has five subunits: alpha(3), beta(3), gamma(1), delta(1), epsilon(1). F(0) has three main subunits: a(1), b(2) and c(10-14). The alpha and beta chains form an alternating ring which encloses part of the gamma chain. F(1) is attached to F(0) by a central stalk formed by the gamma and epsilon chains, while a peripheral stalk is formed by the delta and b chains.</text>
</comment>
<keyword evidence="2 13" id="KW-0813">Transport</keyword>
<keyword evidence="5 13" id="KW-0375">Hydrogen ion transport</keyword>
<dbReference type="PANTHER" id="PTHR33445:SF2">
    <property type="entry name" value="ATP SYNTHASE SUBUNIT B', CHLOROPLASTIC"/>
    <property type="match status" value="1"/>
</dbReference>
<evidence type="ECO:0000256" key="15">
    <source>
        <dbReference type="SAM" id="Coils"/>
    </source>
</evidence>
<gene>
    <name evidence="13" type="primary">atpF</name>
    <name evidence="16" type="ORF">EOW66_07795</name>
</gene>
<keyword evidence="13" id="KW-1003">Cell membrane</keyword>
<organism evidence="16 17">
    <name type="scientific">Paenirhodobacter huangdaonensis</name>
    <dbReference type="NCBI Taxonomy" id="2501515"/>
    <lineage>
        <taxon>Bacteria</taxon>
        <taxon>Pseudomonadati</taxon>
        <taxon>Pseudomonadota</taxon>
        <taxon>Alphaproteobacteria</taxon>
        <taxon>Rhodobacterales</taxon>
        <taxon>Rhodobacter group</taxon>
        <taxon>Paenirhodobacter</taxon>
    </lineage>
</organism>
<keyword evidence="4 13" id="KW-0812">Transmembrane</keyword>
<dbReference type="GO" id="GO:0005886">
    <property type="term" value="C:plasma membrane"/>
    <property type="evidence" value="ECO:0007669"/>
    <property type="project" value="UniProtKB-SubCell"/>
</dbReference>
<feature type="transmembrane region" description="Helical" evidence="13">
    <location>
        <begin position="6"/>
        <end position="27"/>
    </location>
</feature>
<evidence type="ECO:0000256" key="6">
    <source>
        <dbReference type="ARBA" id="ARBA00022989"/>
    </source>
</evidence>
<dbReference type="InterPro" id="IPR050059">
    <property type="entry name" value="ATP_synthase_B_chain"/>
</dbReference>
<dbReference type="RefSeq" id="WP_128155862.1">
    <property type="nucleotide sequence ID" value="NZ_JBHSOM010000020.1"/>
</dbReference>
<dbReference type="GO" id="GO:0046961">
    <property type="term" value="F:proton-transporting ATPase activity, rotational mechanism"/>
    <property type="evidence" value="ECO:0007669"/>
    <property type="project" value="TreeGrafter"/>
</dbReference>
<dbReference type="GO" id="GO:0046933">
    <property type="term" value="F:proton-transporting ATP synthase activity, rotational mechanism"/>
    <property type="evidence" value="ECO:0007669"/>
    <property type="project" value="UniProtKB-UniRule"/>
</dbReference>
<evidence type="ECO:0000256" key="12">
    <source>
        <dbReference type="ARBA" id="ARBA00037847"/>
    </source>
</evidence>
<keyword evidence="3 13" id="KW-0138">CF(0)</keyword>
<dbReference type="CDD" id="cd06503">
    <property type="entry name" value="ATP-synt_Fo_b"/>
    <property type="match status" value="1"/>
</dbReference>
<keyword evidence="8 13" id="KW-0472">Membrane</keyword>
<dbReference type="HAMAP" id="MF_01398">
    <property type="entry name" value="ATP_synth_b_bprime"/>
    <property type="match status" value="1"/>
</dbReference>
<comment type="function">
    <text evidence="11">Component of the F(0) channel, it forms part of the peripheral stalk, linking F(1) to F(0). The b'-subunit is a diverged and duplicated form of b found in plants and photosynthetic bacteria.</text>
</comment>
<evidence type="ECO:0000256" key="2">
    <source>
        <dbReference type="ARBA" id="ARBA00022448"/>
    </source>
</evidence>
<reference evidence="16 17" key="1">
    <citation type="submission" date="2019-01" db="EMBL/GenBank/DDBJ databases">
        <title>Sinorhodobacter populi sp. nov. isolated from the symptomatic bark tissue of Populus euramericana canker.</title>
        <authorList>
            <person name="Xu G."/>
        </authorList>
    </citation>
    <scope>NUCLEOTIDE SEQUENCE [LARGE SCALE GENOMIC DNA]</scope>
    <source>
        <strain evidence="16 17">CGMCC 1.12963</strain>
    </source>
</reference>
<dbReference type="PANTHER" id="PTHR33445">
    <property type="entry name" value="ATP SYNTHASE SUBUNIT B', CHLOROPLASTIC"/>
    <property type="match status" value="1"/>
</dbReference>
<evidence type="ECO:0000256" key="4">
    <source>
        <dbReference type="ARBA" id="ARBA00022692"/>
    </source>
</evidence>
<evidence type="ECO:0000256" key="7">
    <source>
        <dbReference type="ARBA" id="ARBA00023065"/>
    </source>
</evidence>
<dbReference type="InterPro" id="IPR002146">
    <property type="entry name" value="ATP_synth_b/b'su_bac/chlpt"/>
</dbReference>
<keyword evidence="9 13" id="KW-0066">ATP synthesis</keyword>
<dbReference type="GO" id="GO:0045259">
    <property type="term" value="C:proton-transporting ATP synthase complex"/>
    <property type="evidence" value="ECO:0007669"/>
    <property type="project" value="UniProtKB-KW"/>
</dbReference>
<comment type="similarity">
    <text evidence="1 13 14">Belongs to the ATPase B chain family.</text>
</comment>
<comment type="function">
    <text evidence="10 13">F(1)F(0) ATP synthase produces ATP from ADP in the presence of a proton or sodium gradient. F-type ATPases consist of two structural domains, F(1) containing the extramembraneous catalytic core and F(0) containing the membrane proton channel, linked together by a central stalk and a peripheral stalk. During catalysis, ATP synthesis in the catalytic domain of F(1) is coupled via a rotary mechanism of the central stalk subunits to proton translocation.</text>
</comment>
<dbReference type="GO" id="GO:0012505">
    <property type="term" value="C:endomembrane system"/>
    <property type="evidence" value="ECO:0007669"/>
    <property type="project" value="UniProtKB-SubCell"/>
</dbReference>
<keyword evidence="15" id="KW-0175">Coiled coil</keyword>
<evidence type="ECO:0000256" key="10">
    <source>
        <dbReference type="ARBA" id="ARBA00025198"/>
    </source>
</evidence>
<dbReference type="Proteomes" id="UP000288071">
    <property type="component" value="Unassembled WGS sequence"/>
</dbReference>
<comment type="subcellular location">
    <subcellularLocation>
        <location evidence="13">Cell membrane</location>
        <topology evidence="13">Single-pass membrane protein</topology>
    </subcellularLocation>
    <subcellularLocation>
        <location evidence="12">Endomembrane system</location>
        <topology evidence="12">Single-pass membrane protein</topology>
    </subcellularLocation>
</comment>
<evidence type="ECO:0000256" key="11">
    <source>
        <dbReference type="ARBA" id="ARBA00025614"/>
    </source>
</evidence>